<keyword evidence="3" id="KW-0902">Two-component regulatory system</keyword>
<dbReference type="InterPro" id="IPR002078">
    <property type="entry name" value="Sigma_54_int"/>
</dbReference>
<dbReference type="InterPro" id="IPR027417">
    <property type="entry name" value="P-loop_NTPase"/>
</dbReference>
<evidence type="ECO:0000256" key="7">
    <source>
        <dbReference type="ARBA" id="ARBA00023163"/>
    </source>
</evidence>
<evidence type="ECO:0000313" key="9">
    <source>
        <dbReference type="EMBL" id="PWB95250.1"/>
    </source>
</evidence>
<dbReference type="PROSITE" id="PS50045">
    <property type="entry name" value="SIGMA54_INTERACT_4"/>
    <property type="match status" value="1"/>
</dbReference>
<dbReference type="Pfam" id="PF09084">
    <property type="entry name" value="NMT1"/>
    <property type="match status" value="1"/>
</dbReference>
<keyword evidence="2" id="KW-0067">ATP-binding</keyword>
<dbReference type="SUPFAM" id="SSF52540">
    <property type="entry name" value="P-loop containing nucleoside triphosphate hydrolases"/>
    <property type="match status" value="1"/>
</dbReference>
<evidence type="ECO:0000259" key="8">
    <source>
        <dbReference type="PROSITE" id="PS50045"/>
    </source>
</evidence>
<evidence type="ECO:0000256" key="4">
    <source>
        <dbReference type="ARBA" id="ARBA00023015"/>
    </source>
</evidence>
<accession>A0A2U1SUG0</accession>
<dbReference type="OrthoDB" id="8195871at2"/>
<sequence>MFSPSSFSVVVTDKKRTGIETLSGVTPGATSRASAMVFEDSVSLRLKADLHRIAPSDATVLIIGETGTGKELVARYIHANSARKDGPFLAVNCGAFSETLVEAELFGHEKGAFTGAARSETGWFEAAHGGTLLLDEIGDLPPPMQVKLLRVLQEREIVRVGSRKARPIDVRLIAATNVNLEAAVAAKSFRKDLFYRLAIATVNIAPLRARRGDIEPLANYFLRLYGAKLGRPMPVLAPEALAKLTAYHWPGNIRELENVLHNALLLTQEARISDVPIVEAFDAPHAEEVADFETRLRSLLETAIAQGEKNLFDRVTRSLVSVALDLERGNQVHTAERLGMSRNELRTHLGHMGVIAPRKKNRPEKAREEKRAPARSAPNIVRLGFQKFGTLAALRALGSLDEHLRPFGYRAEWREFSAGPAVLDAIGRGEIDIGVTGEAATVFALAMGVPFYYVGYESPAPTDVALVVADPRLCSIDDLRGKRVALSRWSNADHFLTTALNIRGLSRDDIEPVYVPPTLDLLEDLREGAIDAWAIWEPLLSAARMGSKTHVLLDGSGFVENHQFYVARRHFACGQPQIVDAILAQIRALGATPRERAEEELGAVARCLHLDRQVARHYLHRLDFEPKPLDFHVIGQQQSIADGYFAAGQLPARVSIEGAVWRGA</sequence>
<dbReference type="GO" id="GO:0003677">
    <property type="term" value="F:DNA binding"/>
    <property type="evidence" value="ECO:0007669"/>
    <property type="project" value="UniProtKB-KW"/>
</dbReference>
<dbReference type="PROSITE" id="PS00675">
    <property type="entry name" value="SIGMA54_INTERACT_1"/>
    <property type="match status" value="1"/>
</dbReference>
<dbReference type="Gene3D" id="3.40.50.300">
    <property type="entry name" value="P-loop containing nucleotide triphosphate hydrolases"/>
    <property type="match status" value="1"/>
</dbReference>
<feature type="domain" description="Sigma-54 factor interaction" evidence="8">
    <location>
        <begin position="36"/>
        <end position="265"/>
    </location>
</feature>
<dbReference type="FunFam" id="3.40.50.300:FF:000006">
    <property type="entry name" value="DNA-binding transcriptional regulator NtrC"/>
    <property type="match status" value="1"/>
</dbReference>
<dbReference type="Gene3D" id="3.40.190.10">
    <property type="entry name" value="Periplasmic binding protein-like II"/>
    <property type="match status" value="2"/>
</dbReference>
<dbReference type="PROSITE" id="PS00676">
    <property type="entry name" value="SIGMA54_INTERACT_2"/>
    <property type="match status" value="1"/>
</dbReference>
<dbReference type="Pfam" id="PF25601">
    <property type="entry name" value="AAA_lid_14"/>
    <property type="match status" value="1"/>
</dbReference>
<evidence type="ECO:0000256" key="1">
    <source>
        <dbReference type="ARBA" id="ARBA00022741"/>
    </source>
</evidence>
<dbReference type="PROSITE" id="PS00688">
    <property type="entry name" value="SIGMA54_INTERACT_3"/>
    <property type="match status" value="1"/>
</dbReference>
<protein>
    <submittedName>
        <fullName evidence="9">AAA family ATPase</fullName>
    </submittedName>
</protein>
<dbReference type="Gene3D" id="1.10.10.60">
    <property type="entry name" value="Homeodomain-like"/>
    <property type="match status" value="1"/>
</dbReference>
<dbReference type="SMART" id="SM00062">
    <property type="entry name" value="PBPb"/>
    <property type="match status" value="1"/>
</dbReference>
<keyword evidence="10" id="KW-1185">Reference proteome</keyword>
<proteinExistence type="predicted"/>
<evidence type="ECO:0000256" key="5">
    <source>
        <dbReference type="ARBA" id="ARBA00023125"/>
    </source>
</evidence>
<evidence type="ECO:0000256" key="2">
    <source>
        <dbReference type="ARBA" id="ARBA00022840"/>
    </source>
</evidence>
<dbReference type="Pfam" id="PF00158">
    <property type="entry name" value="Sigma54_activat"/>
    <property type="match status" value="1"/>
</dbReference>
<dbReference type="GO" id="GO:0005524">
    <property type="term" value="F:ATP binding"/>
    <property type="evidence" value="ECO:0007669"/>
    <property type="project" value="UniProtKB-KW"/>
</dbReference>
<dbReference type="GO" id="GO:0000160">
    <property type="term" value="P:phosphorelay signal transduction system"/>
    <property type="evidence" value="ECO:0007669"/>
    <property type="project" value="UniProtKB-KW"/>
</dbReference>
<reference evidence="9 10" key="1">
    <citation type="journal article" date="2018" name="Appl. Microbiol. Biotechnol.">
        <title>Co-cultivation of the strictly anaerobic methanogen Methanosarcina barkeri with aerobic methanotrophs in an oxygen-limited membrane bioreactor.</title>
        <authorList>
            <person name="In 't Zandt M.H."/>
            <person name="van den Bosch T.J.M."/>
            <person name="Rijkers R."/>
            <person name="van Kessel M.A.H.J."/>
            <person name="Jetten M.S.M."/>
            <person name="Welte C.U."/>
        </authorList>
    </citation>
    <scope>NUCLEOTIDE SEQUENCE [LARGE SCALE GENOMIC DNA]</scope>
    <source>
        <strain evidence="9 10">DSM 17706</strain>
    </source>
</reference>
<dbReference type="SUPFAM" id="SSF46689">
    <property type="entry name" value="Homeodomain-like"/>
    <property type="match status" value="1"/>
</dbReference>
<keyword evidence="1" id="KW-0547">Nucleotide-binding</keyword>
<evidence type="ECO:0000256" key="6">
    <source>
        <dbReference type="ARBA" id="ARBA00023159"/>
    </source>
</evidence>
<dbReference type="SMART" id="SM00382">
    <property type="entry name" value="AAA"/>
    <property type="match status" value="1"/>
</dbReference>
<dbReference type="InterPro" id="IPR025944">
    <property type="entry name" value="Sigma_54_int_dom_CS"/>
</dbReference>
<dbReference type="Proteomes" id="UP000245137">
    <property type="component" value="Unassembled WGS sequence"/>
</dbReference>
<keyword evidence="5" id="KW-0238">DNA-binding</keyword>
<dbReference type="InterPro" id="IPR003593">
    <property type="entry name" value="AAA+_ATPase"/>
</dbReference>
<dbReference type="PANTHER" id="PTHR32071:SF21">
    <property type="entry name" value="TRANSCRIPTIONAL REGULATORY PROTEIN FLGR"/>
    <property type="match status" value="1"/>
</dbReference>
<dbReference type="SUPFAM" id="SSF53850">
    <property type="entry name" value="Periplasmic binding protein-like II"/>
    <property type="match status" value="1"/>
</dbReference>
<dbReference type="PANTHER" id="PTHR32071">
    <property type="entry name" value="TRANSCRIPTIONAL REGULATORY PROTEIN"/>
    <property type="match status" value="1"/>
</dbReference>
<dbReference type="InterPro" id="IPR001638">
    <property type="entry name" value="Solute-binding_3/MltF_N"/>
</dbReference>
<gene>
    <name evidence="9" type="ORF">C5689_03680</name>
</gene>
<keyword evidence="4" id="KW-0805">Transcription regulation</keyword>
<dbReference type="CDD" id="cd00009">
    <property type="entry name" value="AAA"/>
    <property type="match status" value="1"/>
</dbReference>
<dbReference type="AlphaFoldDB" id="A0A2U1SUG0"/>
<organism evidence="9 10">
    <name type="scientific">Methylosinus sporium</name>
    <dbReference type="NCBI Taxonomy" id="428"/>
    <lineage>
        <taxon>Bacteria</taxon>
        <taxon>Pseudomonadati</taxon>
        <taxon>Pseudomonadota</taxon>
        <taxon>Alphaproteobacteria</taxon>
        <taxon>Hyphomicrobiales</taxon>
        <taxon>Methylocystaceae</taxon>
        <taxon>Methylosinus</taxon>
    </lineage>
</organism>
<dbReference type="Gene3D" id="1.10.8.60">
    <property type="match status" value="1"/>
</dbReference>
<name>A0A2U1SUG0_METSR</name>
<dbReference type="InterPro" id="IPR015168">
    <property type="entry name" value="SsuA/THI5"/>
</dbReference>
<evidence type="ECO:0000256" key="3">
    <source>
        <dbReference type="ARBA" id="ARBA00023012"/>
    </source>
</evidence>
<dbReference type="EMBL" id="PUIV01000003">
    <property type="protein sequence ID" value="PWB95250.1"/>
    <property type="molecule type" value="Genomic_DNA"/>
</dbReference>
<dbReference type="InterPro" id="IPR009057">
    <property type="entry name" value="Homeodomain-like_sf"/>
</dbReference>
<dbReference type="RefSeq" id="WP_108915921.1">
    <property type="nucleotide sequence ID" value="NZ_BGJY01000006.1"/>
</dbReference>
<evidence type="ECO:0000313" key="10">
    <source>
        <dbReference type="Proteomes" id="UP000245137"/>
    </source>
</evidence>
<keyword evidence="7" id="KW-0804">Transcription</keyword>
<dbReference type="InterPro" id="IPR058031">
    <property type="entry name" value="AAA_lid_NorR"/>
</dbReference>
<dbReference type="InterPro" id="IPR025662">
    <property type="entry name" value="Sigma_54_int_dom_ATP-bd_1"/>
</dbReference>
<dbReference type="InterPro" id="IPR025943">
    <property type="entry name" value="Sigma_54_int_dom_ATP-bd_2"/>
</dbReference>
<dbReference type="GO" id="GO:0006355">
    <property type="term" value="P:regulation of DNA-templated transcription"/>
    <property type="evidence" value="ECO:0007669"/>
    <property type="project" value="InterPro"/>
</dbReference>
<comment type="caution">
    <text evidence="9">The sequence shown here is derived from an EMBL/GenBank/DDBJ whole genome shotgun (WGS) entry which is preliminary data.</text>
</comment>
<keyword evidence="6" id="KW-0010">Activator</keyword>